<dbReference type="Gene3D" id="3.40.50.2300">
    <property type="match status" value="2"/>
</dbReference>
<dbReference type="RefSeq" id="WP_106608824.1">
    <property type="nucleotide sequence ID" value="NZ_PYGJ01000007.1"/>
</dbReference>
<dbReference type="InterPro" id="IPR028082">
    <property type="entry name" value="Peripla_BP_I"/>
</dbReference>
<dbReference type="GO" id="GO:0000976">
    <property type="term" value="F:transcription cis-regulatory region binding"/>
    <property type="evidence" value="ECO:0007669"/>
    <property type="project" value="TreeGrafter"/>
</dbReference>
<dbReference type="InterPro" id="IPR000843">
    <property type="entry name" value="HTH_LacI"/>
</dbReference>
<gene>
    <name evidence="5" type="ORF">CLV88_107125</name>
</gene>
<dbReference type="AlphaFoldDB" id="A0A2P8FBY3"/>
<dbReference type="Proteomes" id="UP000240418">
    <property type="component" value="Unassembled WGS sequence"/>
</dbReference>
<dbReference type="InterPro" id="IPR010982">
    <property type="entry name" value="Lambda_DNA-bd_dom_sf"/>
</dbReference>
<evidence type="ECO:0000256" key="1">
    <source>
        <dbReference type="ARBA" id="ARBA00023015"/>
    </source>
</evidence>
<dbReference type="PANTHER" id="PTHR30146">
    <property type="entry name" value="LACI-RELATED TRANSCRIPTIONAL REPRESSOR"/>
    <property type="match status" value="1"/>
</dbReference>
<keyword evidence="2" id="KW-0238">DNA-binding</keyword>
<dbReference type="Pfam" id="PF00356">
    <property type="entry name" value="LacI"/>
    <property type="match status" value="1"/>
</dbReference>
<keyword evidence="1" id="KW-0805">Transcription regulation</keyword>
<dbReference type="CDD" id="cd01392">
    <property type="entry name" value="HTH_LacI"/>
    <property type="match status" value="1"/>
</dbReference>
<dbReference type="Pfam" id="PF13407">
    <property type="entry name" value="Peripla_BP_4"/>
    <property type="match status" value="1"/>
</dbReference>
<keyword evidence="6" id="KW-1185">Reference proteome</keyword>
<evidence type="ECO:0000256" key="2">
    <source>
        <dbReference type="ARBA" id="ARBA00023125"/>
    </source>
</evidence>
<dbReference type="PANTHER" id="PTHR30146:SF152">
    <property type="entry name" value="TRANSCRIPTIONAL REGULATORY PROTEIN"/>
    <property type="match status" value="1"/>
</dbReference>
<dbReference type="SUPFAM" id="SSF53822">
    <property type="entry name" value="Periplasmic binding protein-like I"/>
    <property type="match status" value="1"/>
</dbReference>
<feature type="domain" description="HTH lacI-type" evidence="4">
    <location>
        <begin position="8"/>
        <end position="59"/>
    </location>
</feature>
<evidence type="ECO:0000313" key="5">
    <source>
        <dbReference type="EMBL" id="PSL19182.1"/>
    </source>
</evidence>
<sequence>MTHRFPVKEIARQSGLGTATVDRVLNNRAHVSPQTRARVNAAMAELELQEQQLAARGRRMFVDVLVEAPARFSRQIKSACETVLPGIQQAVFRPRFEMHEQLSDTGIVAALDRIGKRGSQGIVLKARDVPPVQDAVNRLENAGIPVVTLVTDVPGSQRSAYVGLDNATAGQTAAYLLANMLGDTTGTILTSLSQDAFQGEATRYAAFEQVFRHLRPGFEILTFSGGAGVTRATTRALRDQIAGQGPIAAVYSMGGGNRAILDVLDHAGQRPEHFIAHDLDADNVDLLRNGALSFVLHHDLTVDMRHAFAVIAGRHGLAPASPGTLNSEIQVITPYNIPE</sequence>
<reference evidence="5 6" key="1">
    <citation type="submission" date="2018-03" db="EMBL/GenBank/DDBJ databases">
        <title>Genomic Encyclopedia of Archaeal and Bacterial Type Strains, Phase II (KMG-II): from individual species to whole genera.</title>
        <authorList>
            <person name="Goeker M."/>
        </authorList>
    </citation>
    <scope>NUCLEOTIDE SEQUENCE [LARGE SCALE GENOMIC DNA]</scope>
    <source>
        <strain evidence="5 6">DSM 100673</strain>
    </source>
</reference>
<evidence type="ECO:0000256" key="3">
    <source>
        <dbReference type="ARBA" id="ARBA00023163"/>
    </source>
</evidence>
<dbReference type="EMBL" id="PYGJ01000007">
    <property type="protein sequence ID" value="PSL19182.1"/>
    <property type="molecule type" value="Genomic_DNA"/>
</dbReference>
<protein>
    <submittedName>
        <fullName evidence="5">LacI family transcriptional regulator</fullName>
    </submittedName>
</protein>
<accession>A0A2P8FBY3</accession>
<dbReference type="SMART" id="SM00354">
    <property type="entry name" value="HTH_LACI"/>
    <property type="match status" value="1"/>
</dbReference>
<dbReference type="GO" id="GO:0003700">
    <property type="term" value="F:DNA-binding transcription factor activity"/>
    <property type="evidence" value="ECO:0007669"/>
    <property type="project" value="TreeGrafter"/>
</dbReference>
<dbReference type="Gene3D" id="1.10.260.40">
    <property type="entry name" value="lambda repressor-like DNA-binding domains"/>
    <property type="match status" value="1"/>
</dbReference>
<dbReference type="CDD" id="cd06307">
    <property type="entry name" value="PBP1_sugar_binding"/>
    <property type="match status" value="1"/>
</dbReference>
<comment type="caution">
    <text evidence="5">The sequence shown here is derived from an EMBL/GenBank/DDBJ whole genome shotgun (WGS) entry which is preliminary data.</text>
</comment>
<dbReference type="InterPro" id="IPR025997">
    <property type="entry name" value="SBP_2_dom"/>
</dbReference>
<organism evidence="5 6">
    <name type="scientific">Shimia abyssi</name>
    <dbReference type="NCBI Taxonomy" id="1662395"/>
    <lineage>
        <taxon>Bacteria</taxon>
        <taxon>Pseudomonadati</taxon>
        <taxon>Pseudomonadota</taxon>
        <taxon>Alphaproteobacteria</taxon>
        <taxon>Rhodobacterales</taxon>
        <taxon>Roseobacteraceae</taxon>
    </lineage>
</organism>
<dbReference type="PROSITE" id="PS50932">
    <property type="entry name" value="HTH_LACI_2"/>
    <property type="match status" value="1"/>
</dbReference>
<name>A0A2P8FBY3_9RHOB</name>
<dbReference type="OrthoDB" id="9805774at2"/>
<evidence type="ECO:0000313" key="6">
    <source>
        <dbReference type="Proteomes" id="UP000240418"/>
    </source>
</evidence>
<evidence type="ECO:0000259" key="4">
    <source>
        <dbReference type="PROSITE" id="PS50932"/>
    </source>
</evidence>
<dbReference type="SUPFAM" id="SSF47413">
    <property type="entry name" value="lambda repressor-like DNA-binding domains"/>
    <property type="match status" value="1"/>
</dbReference>
<keyword evidence="3" id="KW-0804">Transcription</keyword>
<proteinExistence type="predicted"/>